<feature type="compositionally biased region" description="Low complexity" evidence="1">
    <location>
        <begin position="51"/>
        <end position="69"/>
    </location>
</feature>
<evidence type="ECO:0000313" key="2">
    <source>
        <dbReference type="EMBL" id="TRM67148.1"/>
    </source>
</evidence>
<organism evidence="2 3">
    <name type="scientific">Schizophyllum amplum</name>
    <dbReference type="NCBI Taxonomy" id="97359"/>
    <lineage>
        <taxon>Eukaryota</taxon>
        <taxon>Fungi</taxon>
        <taxon>Dikarya</taxon>
        <taxon>Basidiomycota</taxon>
        <taxon>Agaricomycotina</taxon>
        <taxon>Agaricomycetes</taxon>
        <taxon>Agaricomycetidae</taxon>
        <taxon>Agaricales</taxon>
        <taxon>Schizophyllaceae</taxon>
        <taxon>Schizophyllum</taxon>
    </lineage>
</organism>
<dbReference type="EMBL" id="VDMD01000003">
    <property type="protein sequence ID" value="TRM67148.1"/>
    <property type="molecule type" value="Genomic_DNA"/>
</dbReference>
<proteinExistence type="predicted"/>
<dbReference type="Proteomes" id="UP000320762">
    <property type="component" value="Unassembled WGS sequence"/>
</dbReference>
<dbReference type="AlphaFoldDB" id="A0A550CQU5"/>
<reference evidence="2 3" key="1">
    <citation type="journal article" date="2019" name="New Phytol.">
        <title>Comparative genomics reveals unique wood-decay strategies and fruiting body development in the Schizophyllaceae.</title>
        <authorList>
            <person name="Almasi E."/>
            <person name="Sahu N."/>
            <person name="Krizsan K."/>
            <person name="Balint B."/>
            <person name="Kovacs G.M."/>
            <person name="Kiss B."/>
            <person name="Cseklye J."/>
            <person name="Drula E."/>
            <person name="Henrissat B."/>
            <person name="Nagy I."/>
            <person name="Chovatia M."/>
            <person name="Adam C."/>
            <person name="LaButti K."/>
            <person name="Lipzen A."/>
            <person name="Riley R."/>
            <person name="Grigoriev I.V."/>
            <person name="Nagy L.G."/>
        </authorList>
    </citation>
    <scope>NUCLEOTIDE SEQUENCE [LARGE SCALE GENOMIC DNA]</scope>
    <source>
        <strain evidence="2 3">NL-1724</strain>
    </source>
</reference>
<feature type="compositionally biased region" description="Polar residues" evidence="1">
    <location>
        <begin position="97"/>
        <end position="111"/>
    </location>
</feature>
<accession>A0A550CQU5</accession>
<dbReference type="OrthoDB" id="3268830at2759"/>
<feature type="region of interest" description="Disordered" evidence="1">
    <location>
        <begin position="28"/>
        <end position="69"/>
    </location>
</feature>
<feature type="region of interest" description="Disordered" evidence="1">
    <location>
        <begin position="258"/>
        <end position="284"/>
    </location>
</feature>
<comment type="caution">
    <text evidence="2">The sequence shown here is derived from an EMBL/GenBank/DDBJ whole genome shotgun (WGS) entry which is preliminary data.</text>
</comment>
<evidence type="ECO:0000256" key="1">
    <source>
        <dbReference type="SAM" id="MobiDB-lite"/>
    </source>
</evidence>
<evidence type="ECO:0000313" key="3">
    <source>
        <dbReference type="Proteomes" id="UP000320762"/>
    </source>
</evidence>
<sequence>MALSPQQIEQQGWLATAAAYRVSRPRVDNSAVHPSSGVQSSLPGTQGHLFSGGAPSYSPSSADGYPSASPAIGLPSSDASGYSSFGDLSFTDAGPHSVSTTSLRPSANAANHSPAGAIAHSSSALHLHGTGASDNHNLPSMTLGAPQMPSLGEQGRAVITAVPGTRDKRAPRDTRQRIEDLSRDQYVQSFDDFIVNCAACETSIALSHKKAYDDYHWRGHKDKCYGILTEEKRNASVNTRMLSRDVALASLERPSIGAVATSSPTMPAHSPRQPARNSQPSTLGVPQMAPADAQLRAAVPDTPVSKSKRQYRDVCKRIDDFSKDPYIQSFNAHSFVCAACEGSYSLRTKIPYGDAHWRQHRAKCRETLTDEQRRMGEKTRMQSRDEALAYVEAHGLC</sequence>
<feature type="compositionally biased region" description="Polar residues" evidence="1">
    <location>
        <begin position="32"/>
        <end position="44"/>
    </location>
</feature>
<gene>
    <name evidence="2" type="ORF">BD626DRAFT_484872</name>
</gene>
<feature type="region of interest" description="Disordered" evidence="1">
    <location>
        <begin position="95"/>
        <end position="115"/>
    </location>
</feature>
<name>A0A550CQU5_9AGAR</name>
<feature type="compositionally biased region" description="Polar residues" evidence="1">
    <location>
        <begin position="275"/>
        <end position="284"/>
    </location>
</feature>
<protein>
    <submittedName>
        <fullName evidence="2">Uncharacterized protein</fullName>
    </submittedName>
</protein>
<keyword evidence="3" id="KW-1185">Reference proteome</keyword>